<proteinExistence type="predicted"/>
<sequence length="310" mass="35255">MKKTILKITGVGHVPSSLDGIDIKFFYDVVTMTKEGRKKPVEHKIPHVVHVIISGTLAADWGFAIWRSSEEYEDLVPLLMPYAIEHVKEKYDLGDLKESEVVKLIHGPSAPEFDMDEFPKVVGYEETLEENTISVDSGDQHTSHTSLADTIISTRDHINVLVRDRTGMQLLELEQEQNLKDLYRSPRTKEEFWYGMAALANLAGKINKECVLAMMGLPKKEIGPIKQLEVFLSTLVTNPDEIIIPLKSINHIRQGYPIHTDKVDNYIETLNSFGLEYPLTNYPISWTIILNEYAVALNKLFDVLKAHIKR</sequence>
<comment type="caution">
    <text evidence="1">The sequence shown here is derived from an EMBL/GenBank/DDBJ whole genome shotgun (WGS) entry which is preliminary data.</text>
</comment>
<name>A0A444VI06_9FLAO</name>
<accession>A0A444VI06</accession>
<dbReference type="RefSeq" id="WP_129655984.1">
    <property type="nucleotide sequence ID" value="NZ_ML142914.1"/>
</dbReference>
<dbReference type="EMBL" id="JJMP01000010">
    <property type="protein sequence ID" value="RYC50397.1"/>
    <property type="molecule type" value="Genomic_DNA"/>
</dbReference>
<reference evidence="1 2" key="1">
    <citation type="submission" date="2014-04" db="EMBL/GenBank/DDBJ databases">
        <title>Whole genome of Muricauda olearia.</title>
        <authorList>
            <person name="Zhang X.-H."/>
            <person name="Tang K."/>
        </authorList>
    </citation>
    <scope>NUCLEOTIDE SEQUENCE [LARGE SCALE GENOMIC DNA]</scope>
    <source>
        <strain evidence="1 2">Th120</strain>
    </source>
</reference>
<dbReference type="AlphaFoldDB" id="A0A444VI06"/>
<gene>
    <name evidence="1" type="ORF">DN53_05610</name>
</gene>
<keyword evidence="2" id="KW-1185">Reference proteome</keyword>
<organism evidence="1 2">
    <name type="scientific">Flagellimonas olearia</name>
    <dbReference type="NCBI Taxonomy" id="552546"/>
    <lineage>
        <taxon>Bacteria</taxon>
        <taxon>Pseudomonadati</taxon>
        <taxon>Bacteroidota</taxon>
        <taxon>Flavobacteriia</taxon>
        <taxon>Flavobacteriales</taxon>
        <taxon>Flavobacteriaceae</taxon>
        <taxon>Flagellimonas</taxon>
    </lineage>
</organism>
<protein>
    <submittedName>
        <fullName evidence="1">Uncharacterized protein</fullName>
    </submittedName>
</protein>
<evidence type="ECO:0000313" key="1">
    <source>
        <dbReference type="EMBL" id="RYC50397.1"/>
    </source>
</evidence>
<evidence type="ECO:0000313" key="2">
    <source>
        <dbReference type="Proteomes" id="UP000290261"/>
    </source>
</evidence>
<dbReference type="Proteomes" id="UP000290261">
    <property type="component" value="Unassembled WGS sequence"/>
</dbReference>